<accession>A0ABV3FNZ5</accession>
<dbReference type="Proteomes" id="UP001551695">
    <property type="component" value="Unassembled WGS sequence"/>
</dbReference>
<dbReference type="PROSITE" id="PS51257">
    <property type="entry name" value="PROKAR_LIPOPROTEIN"/>
    <property type="match status" value="1"/>
</dbReference>
<dbReference type="EMBL" id="JBFAKC010000002">
    <property type="protein sequence ID" value="MEV0707073.1"/>
    <property type="molecule type" value="Genomic_DNA"/>
</dbReference>
<dbReference type="InterPro" id="IPR038670">
    <property type="entry name" value="HslJ-like_sf"/>
</dbReference>
<comment type="caution">
    <text evidence="4">The sequence shown here is derived from an EMBL/GenBank/DDBJ whole genome shotgun (WGS) entry which is preliminary data.</text>
</comment>
<feature type="compositionally biased region" description="Low complexity" evidence="1">
    <location>
        <begin position="26"/>
        <end position="53"/>
    </location>
</feature>
<dbReference type="InterPro" id="IPR053147">
    <property type="entry name" value="Hsp_HslJ-like"/>
</dbReference>
<dbReference type="RefSeq" id="WP_355089417.1">
    <property type="nucleotide sequence ID" value="NZ_JBEXKW010000063.1"/>
</dbReference>
<organism evidence="4 5">
    <name type="scientific">Nocardia aurea</name>
    <dbReference type="NCBI Taxonomy" id="2144174"/>
    <lineage>
        <taxon>Bacteria</taxon>
        <taxon>Bacillati</taxon>
        <taxon>Actinomycetota</taxon>
        <taxon>Actinomycetes</taxon>
        <taxon>Mycobacteriales</taxon>
        <taxon>Nocardiaceae</taxon>
        <taxon>Nocardia</taxon>
    </lineage>
</organism>
<feature type="domain" description="DUF306" evidence="3">
    <location>
        <begin position="55"/>
        <end position="154"/>
    </location>
</feature>
<dbReference type="Pfam" id="PF03724">
    <property type="entry name" value="META"/>
    <property type="match status" value="2"/>
</dbReference>
<evidence type="ECO:0000259" key="3">
    <source>
        <dbReference type="Pfam" id="PF03724"/>
    </source>
</evidence>
<keyword evidence="2" id="KW-0732">Signal</keyword>
<dbReference type="Gene3D" id="2.40.128.270">
    <property type="match status" value="2"/>
</dbReference>
<dbReference type="PANTHER" id="PTHR35535">
    <property type="entry name" value="HEAT SHOCK PROTEIN HSLJ"/>
    <property type="match status" value="1"/>
</dbReference>
<evidence type="ECO:0000313" key="4">
    <source>
        <dbReference type="EMBL" id="MEV0707073.1"/>
    </source>
</evidence>
<proteinExistence type="predicted"/>
<evidence type="ECO:0000256" key="1">
    <source>
        <dbReference type="SAM" id="MobiDB-lite"/>
    </source>
</evidence>
<evidence type="ECO:0000256" key="2">
    <source>
        <dbReference type="SAM" id="SignalP"/>
    </source>
</evidence>
<reference evidence="4 5" key="1">
    <citation type="submission" date="2024-06" db="EMBL/GenBank/DDBJ databases">
        <title>The Natural Products Discovery Center: Release of the First 8490 Sequenced Strains for Exploring Actinobacteria Biosynthetic Diversity.</title>
        <authorList>
            <person name="Kalkreuter E."/>
            <person name="Kautsar S.A."/>
            <person name="Yang D."/>
            <person name="Bader C.D."/>
            <person name="Teijaro C.N."/>
            <person name="Fluegel L."/>
            <person name="Davis C.M."/>
            <person name="Simpson J.R."/>
            <person name="Lauterbach L."/>
            <person name="Steele A.D."/>
            <person name="Gui C."/>
            <person name="Meng S."/>
            <person name="Li G."/>
            <person name="Viehrig K."/>
            <person name="Ye F."/>
            <person name="Su P."/>
            <person name="Kiefer A.F."/>
            <person name="Nichols A."/>
            <person name="Cepeda A.J."/>
            <person name="Yan W."/>
            <person name="Fan B."/>
            <person name="Jiang Y."/>
            <person name="Adhikari A."/>
            <person name="Zheng C.-J."/>
            <person name="Schuster L."/>
            <person name="Cowan T.M."/>
            <person name="Smanski M.J."/>
            <person name="Chevrette M.G."/>
            <person name="De Carvalho L.P.S."/>
            <person name="Shen B."/>
        </authorList>
    </citation>
    <scope>NUCLEOTIDE SEQUENCE [LARGE SCALE GENOMIC DNA]</scope>
    <source>
        <strain evidence="4 5">NPDC050403</strain>
    </source>
</reference>
<name>A0ABV3FNZ5_9NOCA</name>
<keyword evidence="5" id="KW-1185">Reference proteome</keyword>
<feature type="domain" description="DUF306" evidence="3">
    <location>
        <begin position="164"/>
        <end position="274"/>
    </location>
</feature>
<sequence>MSFARLAPLLLLTALAAVGCSDNDPDSASSSSTPPSTATTSAAPTTNTSASTPMGHTYVSTTVQGTPIPGDGPLTLTFTDNRVSAYAGCNTASGSVSFDGDVLRVGDLASTLIGCPEPQAGADQWMNTLLTAAPTWRLEGTTLTLRDKDQTVTLVDRKVASPDKPLKGTDWVVTEIITRDARTTSQTLAEAKPTLLIAEDGTVSGTTGCNRMTGTADIDASGSPITFHLATTRMACPPEVMEVESAVLSALDGTATADIDADTLTLRNKNNDTGLVLHAT</sequence>
<feature type="signal peptide" evidence="2">
    <location>
        <begin position="1"/>
        <end position="16"/>
    </location>
</feature>
<gene>
    <name evidence="4" type="ORF">AB0I48_05855</name>
</gene>
<evidence type="ECO:0000313" key="5">
    <source>
        <dbReference type="Proteomes" id="UP001551695"/>
    </source>
</evidence>
<dbReference type="PANTHER" id="PTHR35535:SF2">
    <property type="entry name" value="DUF306 DOMAIN-CONTAINING PROTEIN"/>
    <property type="match status" value="1"/>
</dbReference>
<feature type="region of interest" description="Disordered" evidence="1">
    <location>
        <begin position="23"/>
        <end position="56"/>
    </location>
</feature>
<protein>
    <submittedName>
        <fullName evidence="4">META domain-containing protein</fullName>
    </submittedName>
</protein>
<dbReference type="InterPro" id="IPR005184">
    <property type="entry name" value="DUF306_Meta_HslJ"/>
</dbReference>
<feature type="chain" id="PRO_5046868962" evidence="2">
    <location>
        <begin position="17"/>
        <end position="280"/>
    </location>
</feature>